<reference evidence="4" key="1">
    <citation type="submission" date="2010-07" db="EMBL/GenBank/DDBJ databases">
        <title>Complete sequence of Clostridium saccharolyticum WM1.</title>
        <authorList>
            <consortium name="US DOE Joint Genome Institute"/>
            <person name="Lucas S."/>
            <person name="Copeland A."/>
            <person name="Lapidus A."/>
            <person name="Cheng J.-F."/>
            <person name="Bruce D."/>
            <person name="Goodwin L."/>
            <person name="Pitluck S."/>
            <person name="Chertkov O."/>
            <person name="Detter J.C."/>
            <person name="Han C."/>
            <person name="Tapia R."/>
            <person name="Land M."/>
            <person name="Hauser L."/>
            <person name="Chang Y.-J."/>
            <person name="Jeffries C."/>
            <person name="Kyrpides N."/>
            <person name="Ivanova N."/>
            <person name="Mikhailova N."/>
            <person name="Mouttaki H."/>
            <person name="Lin L."/>
            <person name="Zhou J."/>
            <person name="Hemme C.L."/>
            <person name="Woyke T."/>
        </authorList>
    </citation>
    <scope>NUCLEOTIDE SEQUENCE [LARGE SCALE GENOMIC DNA]</scope>
    <source>
        <strain evidence="4">WM1</strain>
    </source>
</reference>
<dbReference type="Pfam" id="PF13556">
    <property type="entry name" value="HTH_30"/>
    <property type="match status" value="1"/>
</dbReference>
<dbReference type="STRING" id="610130.Closa_2678"/>
<dbReference type="Proteomes" id="UP000001662">
    <property type="component" value="Chromosome"/>
</dbReference>
<feature type="domain" description="CdaR GGDEF-like" evidence="3">
    <location>
        <begin position="286"/>
        <end position="385"/>
    </location>
</feature>
<dbReference type="AlphaFoldDB" id="D9R5Q4"/>
<evidence type="ECO:0000259" key="2">
    <source>
        <dbReference type="Pfam" id="PF13556"/>
    </source>
</evidence>
<sequence>MTFAKLIEKISDEYSIELLSQGEDTEIQDVALIDSRHEPANRSTLYFGYDKQLKHAGSVPSQCIVARTDPAAPPLSTGGNIALVTEDSLFPIFNDAKALIEATRKGIFEELTALADKTHSIEAVIDAASVRLGNSLLFCDMNFKIIAASSSVPVLDPLWIENTKQGYCCYEFISEVKKLKSIRNASQTTAAIEVTCNKSPYRKLSCKVFHNQTQIGFLLLIEGENNVLPSHFEMLSTTSHVISYTISYYTWDLFEKNSLYHKLLYDMLIGAPSKDLMPRLAELQFPAKMLVLFIRPARYPGQPYLKNMICKKLKIQIPGTHVTYHKNGIVAVIPLKEDRDIEIELLEQLKYFSQKEHLRIGISHSFSSIENFVSHYEQAHAALELGHKRNPKELVFLYQNYQIFDLLSEVKNPDKIRRFCHPALAVLNQYDHENNSQLYKTLCVFLEKGCNIKLTSESLYIHRNSLVYRLNRITEISRVDLSDINTRFLLRLSFLIDRYHELKKSLE</sequence>
<name>D9R5Q4_LACSW</name>
<dbReference type="InterPro" id="IPR042070">
    <property type="entry name" value="PucR_C-HTH_sf"/>
</dbReference>
<protein>
    <submittedName>
        <fullName evidence="4">Transcriptional regulator, CdaR</fullName>
    </submittedName>
</protein>
<dbReference type="Gene3D" id="1.10.10.2840">
    <property type="entry name" value="PucR C-terminal helix-turn-helix domain"/>
    <property type="match status" value="1"/>
</dbReference>
<dbReference type="PaxDb" id="610130-Closa_2678"/>
<dbReference type="eggNOG" id="COG2508">
    <property type="taxonomic scope" value="Bacteria"/>
</dbReference>
<dbReference type="OrthoDB" id="212459at2"/>
<dbReference type="PANTHER" id="PTHR33744:SF1">
    <property type="entry name" value="DNA-BINDING TRANSCRIPTIONAL ACTIVATOR ADER"/>
    <property type="match status" value="1"/>
</dbReference>
<dbReference type="InterPro" id="IPR025736">
    <property type="entry name" value="PucR_C-HTH_dom"/>
</dbReference>
<keyword evidence="5" id="KW-1185">Reference proteome</keyword>
<dbReference type="RefSeq" id="WP_013273321.1">
    <property type="nucleotide sequence ID" value="NC_014376.1"/>
</dbReference>
<gene>
    <name evidence="4" type="ordered locus">Closa_2678</name>
</gene>
<proteinExistence type="inferred from homology"/>
<accession>D9R5Q4</accession>
<organism evidence="4 5">
    <name type="scientific">Lacrimispora saccharolytica (strain ATCC 35040 / DSM 2544 / NRCC 2533 / WM1)</name>
    <name type="common">Clostridium saccharolyticum</name>
    <dbReference type="NCBI Taxonomy" id="610130"/>
    <lineage>
        <taxon>Bacteria</taxon>
        <taxon>Bacillati</taxon>
        <taxon>Bacillota</taxon>
        <taxon>Clostridia</taxon>
        <taxon>Lachnospirales</taxon>
        <taxon>Lachnospiraceae</taxon>
        <taxon>Lacrimispora</taxon>
    </lineage>
</organism>
<evidence type="ECO:0000259" key="3">
    <source>
        <dbReference type="Pfam" id="PF17853"/>
    </source>
</evidence>
<dbReference type="InterPro" id="IPR051448">
    <property type="entry name" value="CdaR-like_regulators"/>
</dbReference>
<feature type="domain" description="PucR C-terminal helix-turn-helix" evidence="2">
    <location>
        <begin position="438"/>
        <end position="495"/>
    </location>
</feature>
<dbReference type="EMBL" id="CP002109">
    <property type="protein sequence ID" value="ADL05237.1"/>
    <property type="molecule type" value="Genomic_DNA"/>
</dbReference>
<comment type="similarity">
    <text evidence="1">Belongs to the CdaR family.</text>
</comment>
<evidence type="ECO:0000256" key="1">
    <source>
        <dbReference type="ARBA" id="ARBA00006754"/>
    </source>
</evidence>
<evidence type="ECO:0000313" key="4">
    <source>
        <dbReference type="EMBL" id="ADL05237.1"/>
    </source>
</evidence>
<dbReference type="PANTHER" id="PTHR33744">
    <property type="entry name" value="CARBOHYDRATE DIACID REGULATOR"/>
    <property type="match status" value="1"/>
</dbReference>
<dbReference type="Pfam" id="PF17853">
    <property type="entry name" value="GGDEF_2"/>
    <property type="match status" value="1"/>
</dbReference>
<dbReference type="InterPro" id="IPR041522">
    <property type="entry name" value="CdaR_GGDEF"/>
</dbReference>
<dbReference type="HOGENOM" id="CLU_035898_0_0_9"/>
<evidence type="ECO:0000313" key="5">
    <source>
        <dbReference type="Proteomes" id="UP000001662"/>
    </source>
</evidence>
<dbReference type="KEGG" id="csh:Closa_2678"/>